<evidence type="ECO:0000313" key="7">
    <source>
        <dbReference type="EMBL" id="OZJ02781.1"/>
    </source>
</evidence>
<dbReference type="Pfam" id="PF04144">
    <property type="entry name" value="SCAMP"/>
    <property type="match status" value="1"/>
</dbReference>
<name>A0A261XWR1_9FUNG</name>
<proteinExistence type="predicted"/>
<dbReference type="PANTHER" id="PTHR10687:SF90">
    <property type="entry name" value="SECRETORY CARRIER MEMBRANE PROTEIN"/>
    <property type="match status" value="1"/>
</dbReference>
<comment type="subcellular location">
    <subcellularLocation>
        <location evidence="1">Membrane</location>
        <topology evidence="1">Multi-pass membrane protein</topology>
    </subcellularLocation>
</comment>
<accession>A0A261XWR1</accession>
<feature type="compositionally biased region" description="Polar residues" evidence="5">
    <location>
        <begin position="62"/>
        <end position="80"/>
    </location>
</feature>
<evidence type="ECO:0000256" key="6">
    <source>
        <dbReference type="SAM" id="Phobius"/>
    </source>
</evidence>
<feature type="transmembrane region" description="Helical" evidence="6">
    <location>
        <begin position="181"/>
        <end position="201"/>
    </location>
</feature>
<feature type="transmembrane region" description="Helical" evidence="6">
    <location>
        <begin position="149"/>
        <end position="169"/>
    </location>
</feature>
<dbReference type="GO" id="GO:0015031">
    <property type="term" value="P:protein transport"/>
    <property type="evidence" value="ECO:0007669"/>
    <property type="project" value="InterPro"/>
</dbReference>
<dbReference type="PANTHER" id="PTHR10687">
    <property type="entry name" value="SECRETORY CARRIER-ASSOCIATED MEMBRANE PROTEIN SCAMP"/>
    <property type="match status" value="1"/>
</dbReference>
<keyword evidence="3 6" id="KW-1133">Transmembrane helix</keyword>
<dbReference type="GO" id="GO:0055038">
    <property type="term" value="C:recycling endosome membrane"/>
    <property type="evidence" value="ECO:0007669"/>
    <property type="project" value="TreeGrafter"/>
</dbReference>
<evidence type="ECO:0008006" key="9">
    <source>
        <dbReference type="Google" id="ProtNLM"/>
    </source>
</evidence>
<feature type="transmembrane region" description="Helical" evidence="6">
    <location>
        <begin position="213"/>
        <end position="234"/>
    </location>
</feature>
<keyword evidence="8" id="KW-1185">Reference proteome</keyword>
<keyword evidence="2 6" id="KW-0812">Transmembrane</keyword>
<gene>
    <name evidence="7" type="ORF">BZG36_03488</name>
</gene>
<keyword evidence="4 6" id="KW-0472">Membrane</keyword>
<protein>
    <recommendedName>
        <fullName evidence="9">Scamp-domain-containing protein</fullName>
    </recommendedName>
</protein>
<reference evidence="7 8" key="1">
    <citation type="journal article" date="2017" name="Mycologia">
        <title>Bifiguratus adelaidae, gen. et sp. nov., a new member of Mucoromycotina in endophytic and soil-dwelling habitats.</title>
        <authorList>
            <person name="Torres-Cruz T.J."/>
            <person name="Billingsley Tobias T.L."/>
            <person name="Almatruk M."/>
            <person name="Hesse C."/>
            <person name="Kuske C.R."/>
            <person name="Desiro A."/>
            <person name="Benucci G.M."/>
            <person name="Bonito G."/>
            <person name="Stajich J.E."/>
            <person name="Dunlap C."/>
            <person name="Arnold A.E."/>
            <person name="Porras-Alfaro A."/>
        </authorList>
    </citation>
    <scope>NUCLEOTIDE SEQUENCE [LARGE SCALE GENOMIC DNA]</scope>
    <source>
        <strain evidence="7 8">AZ0501</strain>
    </source>
</reference>
<dbReference type="OrthoDB" id="242866at2759"/>
<feature type="transmembrane region" description="Helical" evidence="6">
    <location>
        <begin position="254"/>
        <end position="278"/>
    </location>
</feature>
<dbReference type="GO" id="GO:0032588">
    <property type="term" value="C:trans-Golgi network membrane"/>
    <property type="evidence" value="ECO:0007669"/>
    <property type="project" value="TreeGrafter"/>
</dbReference>
<evidence type="ECO:0000256" key="2">
    <source>
        <dbReference type="ARBA" id="ARBA00022692"/>
    </source>
</evidence>
<feature type="compositionally biased region" description="Polar residues" evidence="5">
    <location>
        <begin position="14"/>
        <end position="23"/>
    </location>
</feature>
<dbReference type="InterPro" id="IPR007273">
    <property type="entry name" value="SCAMP"/>
</dbReference>
<sequence length="318" mass="36025">MSQNPFSDPENPFQDPSITSALQSHHRTEPAYQYDDADEHEHFTSITQLDDYSPAKPAADLSTPSENAQKLGQNGFSFGSDSREAELERRERELEERERALRDRQQDLNRSGVRKANNFPPFFPLIFMDISFEIPLEHQKTVTWIFRSWLAFIATLAMNFVACLILLFSHPPSVTSAPADFGVALTTLFTHSLLSFFLWYRPVYNAYMKEVSLYYYFYFVFGGIQCLYLIYMALGIPNTGGAGLILLVTLFSDGWILSGVFTLISTLLWLGTAGLHCYCFKKTYDQYKNAGHTFTEAKRDAYSHMARGGAHAAAAGYV</sequence>
<dbReference type="Proteomes" id="UP000242875">
    <property type="component" value="Unassembled WGS sequence"/>
</dbReference>
<dbReference type="EMBL" id="MVBO01000126">
    <property type="protein sequence ID" value="OZJ02781.1"/>
    <property type="molecule type" value="Genomic_DNA"/>
</dbReference>
<organism evidence="7 8">
    <name type="scientific">Bifiguratus adelaidae</name>
    <dbReference type="NCBI Taxonomy" id="1938954"/>
    <lineage>
        <taxon>Eukaryota</taxon>
        <taxon>Fungi</taxon>
        <taxon>Fungi incertae sedis</taxon>
        <taxon>Mucoromycota</taxon>
        <taxon>Mucoromycotina</taxon>
        <taxon>Endogonomycetes</taxon>
        <taxon>Endogonales</taxon>
        <taxon>Endogonales incertae sedis</taxon>
        <taxon>Bifiguratus</taxon>
    </lineage>
</organism>
<evidence type="ECO:0000256" key="4">
    <source>
        <dbReference type="ARBA" id="ARBA00023136"/>
    </source>
</evidence>
<comment type="caution">
    <text evidence="7">The sequence shown here is derived from an EMBL/GenBank/DDBJ whole genome shotgun (WGS) entry which is preliminary data.</text>
</comment>
<evidence type="ECO:0000256" key="1">
    <source>
        <dbReference type="ARBA" id="ARBA00004141"/>
    </source>
</evidence>
<evidence type="ECO:0000313" key="8">
    <source>
        <dbReference type="Proteomes" id="UP000242875"/>
    </source>
</evidence>
<dbReference type="AlphaFoldDB" id="A0A261XWR1"/>
<feature type="compositionally biased region" description="Basic and acidic residues" evidence="5">
    <location>
        <begin position="81"/>
        <end position="91"/>
    </location>
</feature>
<evidence type="ECO:0000256" key="3">
    <source>
        <dbReference type="ARBA" id="ARBA00022989"/>
    </source>
</evidence>
<evidence type="ECO:0000256" key="5">
    <source>
        <dbReference type="SAM" id="MobiDB-lite"/>
    </source>
</evidence>
<feature type="region of interest" description="Disordered" evidence="5">
    <location>
        <begin position="1"/>
        <end position="91"/>
    </location>
</feature>